<evidence type="ECO:0000313" key="1">
    <source>
        <dbReference type="EMBL" id="KAB0393881.1"/>
    </source>
</evidence>
<dbReference type="Proteomes" id="UP000437017">
    <property type="component" value="Unassembled WGS sequence"/>
</dbReference>
<protein>
    <submittedName>
        <fullName evidence="1">Uncharacterized protein</fullName>
    </submittedName>
</protein>
<reference evidence="1 2" key="1">
    <citation type="journal article" date="2019" name="PLoS ONE">
        <title>Genomic analyses reveal an absence of contemporary introgressive admixture between fin whales and blue whales, despite known hybrids.</title>
        <authorList>
            <person name="Westbury M.V."/>
            <person name="Petersen B."/>
            <person name="Lorenzen E.D."/>
        </authorList>
    </citation>
    <scope>NUCLEOTIDE SEQUENCE [LARGE SCALE GENOMIC DNA]</scope>
    <source>
        <strain evidence="1">FinWhale-01</strain>
    </source>
</reference>
<gene>
    <name evidence="1" type="ORF">E2I00_011589</name>
</gene>
<sequence length="46" mass="5233">MVTVSRRLTDVAEQARSFLSVWAYPFKRVMDSYFGLSISSSTSNQI</sequence>
<name>A0A643C0U6_BALPH</name>
<proteinExistence type="predicted"/>
<evidence type="ECO:0000313" key="2">
    <source>
        <dbReference type="Proteomes" id="UP000437017"/>
    </source>
</evidence>
<dbReference type="AlphaFoldDB" id="A0A643C0U6"/>
<organism evidence="1 2">
    <name type="scientific">Balaenoptera physalus</name>
    <name type="common">Fin whale</name>
    <name type="synonym">Balaena physalus</name>
    <dbReference type="NCBI Taxonomy" id="9770"/>
    <lineage>
        <taxon>Eukaryota</taxon>
        <taxon>Metazoa</taxon>
        <taxon>Chordata</taxon>
        <taxon>Craniata</taxon>
        <taxon>Vertebrata</taxon>
        <taxon>Euteleostomi</taxon>
        <taxon>Mammalia</taxon>
        <taxon>Eutheria</taxon>
        <taxon>Laurasiatheria</taxon>
        <taxon>Artiodactyla</taxon>
        <taxon>Whippomorpha</taxon>
        <taxon>Cetacea</taxon>
        <taxon>Mysticeti</taxon>
        <taxon>Balaenopteridae</taxon>
        <taxon>Balaenoptera</taxon>
    </lineage>
</organism>
<comment type="caution">
    <text evidence="1">The sequence shown here is derived from an EMBL/GenBank/DDBJ whole genome shotgun (WGS) entry which is preliminary data.</text>
</comment>
<keyword evidence="2" id="KW-1185">Reference proteome</keyword>
<accession>A0A643C0U6</accession>
<dbReference type="EMBL" id="SGJD01002956">
    <property type="protein sequence ID" value="KAB0393881.1"/>
    <property type="molecule type" value="Genomic_DNA"/>
</dbReference>